<gene>
    <name evidence="2" type="ORF">AVDCRST_MAG89-3810</name>
</gene>
<evidence type="ECO:0000256" key="1">
    <source>
        <dbReference type="SAM" id="MobiDB-lite"/>
    </source>
</evidence>
<dbReference type="EMBL" id="CADCTV010000801">
    <property type="protein sequence ID" value="CAA9362090.1"/>
    <property type="molecule type" value="Genomic_DNA"/>
</dbReference>
<feature type="region of interest" description="Disordered" evidence="1">
    <location>
        <begin position="1"/>
        <end position="161"/>
    </location>
</feature>
<protein>
    <submittedName>
        <fullName evidence="2">Phosphoesterase</fullName>
    </submittedName>
</protein>
<name>A0A6J4MKT7_9BACT</name>
<proteinExistence type="predicted"/>
<feature type="compositionally biased region" description="Basic residues" evidence="1">
    <location>
        <begin position="47"/>
        <end position="62"/>
    </location>
</feature>
<reference evidence="2" key="1">
    <citation type="submission" date="2020-02" db="EMBL/GenBank/DDBJ databases">
        <authorList>
            <person name="Meier V. D."/>
        </authorList>
    </citation>
    <scope>NUCLEOTIDE SEQUENCE</scope>
    <source>
        <strain evidence="2">AVDCRST_MAG89</strain>
    </source>
</reference>
<dbReference type="AlphaFoldDB" id="A0A6J4MKT7"/>
<organism evidence="2">
    <name type="scientific">uncultured Gemmatimonadota bacterium</name>
    <dbReference type="NCBI Taxonomy" id="203437"/>
    <lineage>
        <taxon>Bacteria</taxon>
        <taxon>Pseudomonadati</taxon>
        <taxon>Gemmatimonadota</taxon>
        <taxon>environmental samples</taxon>
    </lineage>
</organism>
<evidence type="ECO:0000313" key="2">
    <source>
        <dbReference type="EMBL" id="CAA9362090.1"/>
    </source>
</evidence>
<sequence length="161" mass="17537">ESRSDLRHARNSAGGGVGPLRRRRPHPPCGRHWSGEHSHRAEGNRLGNRRVGQHRRLGHSRARARDGTHGDRRGSSRCPAWSSAWLPHRREGSGSLSGCGSGALRPFAPPGHRAGWSRAGRQSGKRGATQIWRAGDAGDCRPAGRDRRCTVDYPSPSAENL</sequence>
<feature type="compositionally biased region" description="Basic and acidic residues" evidence="1">
    <location>
        <begin position="63"/>
        <end position="74"/>
    </location>
</feature>
<feature type="compositionally biased region" description="Basic and acidic residues" evidence="1">
    <location>
        <begin position="136"/>
        <end position="150"/>
    </location>
</feature>
<feature type="non-terminal residue" evidence="2">
    <location>
        <position position="161"/>
    </location>
</feature>
<accession>A0A6J4MKT7</accession>
<feature type="non-terminal residue" evidence="2">
    <location>
        <position position="1"/>
    </location>
</feature>
<feature type="compositionally biased region" description="Basic and acidic residues" evidence="1">
    <location>
        <begin position="33"/>
        <end position="43"/>
    </location>
</feature>